<comment type="caution">
    <text evidence="1">The sequence shown here is derived from an EMBL/GenBank/DDBJ whole genome shotgun (WGS) entry which is preliminary data.</text>
</comment>
<dbReference type="Pfam" id="PF01501">
    <property type="entry name" value="Glyco_transf_8"/>
    <property type="match status" value="1"/>
</dbReference>
<accession>A0A397V512</accession>
<dbReference type="AlphaFoldDB" id="A0A397V512"/>
<dbReference type="Proteomes" id="UP000266673">
    <property type="component" value="Unassembled WGS sequence"/>
</dbReference>
<name>A0A397V512_9GLOM</name>
<dbReference type="Gene3D" id="3.90.550.10">
    <property type="entry name" value="Spore Coat Polysaccharide Biosynthesis Protein SpsA, Chain A"/>
    <property type="match status" value="1"/>
</dbReference>
<dbReference type="STRING" id="44941.A0A397V512"/>
<dbReference type="GO" id="GO:0016757">
    <property type="term" value="F:glycosyltransferase activity"/>
    <property type="evidence" value="ECO:0007669"/>
    <property type="project" value="InterPro"/>
</dbReference>
<dbReference type="InterPro" id="IPR029044">
    <property type="entry name" value="Nucleotide-diphossugar_trans"/>
</dbReference>
<organism evidence="1 2">
    <name type="scientific">Gigaspora rosea</name>
    <dbReference type="NCBI Taxonomy" id="44941"/>
    <lineage>
        <taxon>Eukaryota</taxon>
        <taxon>Fungi</taxon>
        <taxon>Fungi incertae sedis</taxon>
        <taxon>Mucoromycota</taxon>
        <taxon>Glomeromycotina</taxon>
        <taxon>Glomeromycetes</taxon>
        <taxon>Diversisporales</taxon>
        <taxon>Gigasporaceae</taxon>
        <taxon>Gigaspora</taxon>
    </lineage>
</organism>
<dbReference type="SUPFAM" id="SSF53448">
    <property type="entry name" value="Nucleotide-diphospho-sugar transferases"/>
    <property type="match status" value="1"/>
</dbReference>
<evidence type="ECO:0000313" key="1">
    <source>
        <dbReference type="EMBL" id="RIB16437.1"/>
    </source>
</evidence>
<reference evidence="1 2" key="1">
    <citation type="submission" date="2018-06" db="EMBL/GenBank/DDBJ databases">
        <title>Comparative genomics reveals the genomic features of Rhizophagus irregularis, R. cerebriforme, R. diaphanum and Gigaspora rosea, and their symbiotic lifestyle signature.</title>
        <authorList>
            <person name="Morin E."/>
            <person name="San Clemente H."/>
            <person name="Chen E.C.H."/>
            <person name="De La Providencia I."/>
            <person name="Hainaut M."/>
            <person name="Kuo A."/>
            <person name="Kohler A."/>
            <person name="Murat C."/>
            <person name="Tang N."/>
            <person name="Roy S."/>
            <person name="Loubradou J."/>
            <person name="Henrissat B."/>
            <person name="Grigoriev I.V."/>
            <person name="Corradi N."/>
            <person name="Roux C."/>
            <person name="Martin F.M."/>
        </authorList>
    </citation>
    <scope>NUCLEOTIDE SEQUENCE [LARGE SCALE GENOMIC DNA]</scope>
    <source>
        <strain evidence="1 2">DAOM 194757</strain>
    </source>
</reference>
<evidence type="ECO:0000313" key="2">
    <source>
        <dbReference type="Proteomes" id="UP000266673"/>
    </source>
</evidence>
<dbReference type="PANTHER" id="PTHR11183">
    <property type="entry name" value="GLYCOGENIN SUBFAMILY MEMBER"/>
    <property type="match status" value="1"/>
</dbReference>
<keyword evidence="1" id="KW-0808">Transferase</keyword>
<dbReference type="InterPro" id="IPR002495">
    <property type="entry name" value="Glyco_trans_8"/>
</dbReference>
<dbReference type="OrthoDB" id="2014201at2759"/>
<protein>
    <submittedName>
        <fullName evidence="1">Glycosyltransferase Family 8 protein</fullName>
    </submittedName>
</protein>
<dbReference type="EMBL" id="QKWP01000676">
    <property type="protein sequence ID" value="RIB16437.1"/>
    <property type="molecule type" value="Genomic_DNA"/>
</dbReference>
<proteinExistence type="predicted"/>
<sequence>MSTLYNENYFKGSLLLGYTIKKYHPNHAMYLLYFPSQISTSLVCQLEAIGWIMKEVERIPVPWDGHLYGNFDDQFTKLQMWSLAEFDSIIYIDSDAIVLQRIDNLFKMVTAYANFEFAAAPDVLDWQIHTKFNAGTNGLSEGQGNEFREYILETIILKTKTINLPSCGFIGFIILKPDINVYKEMMRVHKVRDSYNLDFAEQSFLNEFYKFRHIQLPLTYNFNLALMEFYPNLWPILFPDIKVIHFTVQKPFLTKIPYKMFKEPFEIWNSLYSEMDKVMDLTKTRIKCENILSPSDLFKYLLLSILFLFFVIFSIPPQPAVEASTSVASASPLNDPTNLNFLLQQQQNQFMESLAKVALRQQEAIYSNSAISVEQPVSIS</sequence>
<gene>
    <name evidence="1" type="ORF">C2G38_2247017</name>
</gene>
<dbReference type="InterPro" id="IPR050587">
    <property type="entry name" value="GNT1/Glycosyltrans_8"/>
</dbReference>
<keyword evidence="2" id="KW-1185">Reference proteome</keyword>